<evidence type="ECO:0000256" key="2">
    <source>
        <dbReference type="ARBA" id="ARBA00005641"/>
    </source>
</evidence>
<comment type="similarity">
    <text evidence="2 9">Belongs to the glycosyl hydrolase 5 (cellulase A) family.</text>
</comment>
<keyword evidence="4 11" id="KW-0732">Signal</keyword>
<feature type="signal peptide" evidence="11">
    <location>
        <begin position="1"/>
        <end position="16"/>
    </location>
</feature>
<name>A0A088SBA6_PENOX</name>
<comment type="function">
    <text evidence="7">Has endoglucanase activity on substrates containing beta-1,4 glycosidic bonds, like in carboxymethylcellulose (CMC), hydroxyethylcellulose (HEC) and beta-glucan. Involved in the degradation of complex natural cellulosic substrates.</text>
</comment>
<dbReference type="EMBL" id="KJ955479">
    <property type="protein sequence ID" value="AIO06744.1"/>
    <property type="molecule type" value="Genomic_DNA"/>
</dbReference>
<dbReference type="Gene3D" id="3.20.20.80">
    <property type="entry name" value="Glycosidases"/>
    <property type="match status" value="1"/>
</dbReference>
<dbReference type="GO" id="GO:0005576">
    <property type="term" value="C:extracellular region"/>
    <property type="evidence" value="ECO:0007669"/>
    <property type="project" value="InterPro"/>
</dbReference>
<dbReference type="GO" id="GO:0009251">
    <property type="term" value="P:glucan catabolic process"/>
    <property type="evidence" value="ECO:0007669"/>
    <property type="project" value="UniProtKB-ARBA"/>
</dbReference>
<dbReference type="GO" id="GO:0030248">
    <property type="term" value="F:cellulose binding"/>
    <property type="evidence" value="ECO:0007669"/>
    <property type="project" value="InterPro"/>
</dbReference>
<evidence type="ECO:0000256" key="1">
    <source>
        <dbReference type="ARBA" id="ARBA00000966"/>
    </source>
</evidence>
<protein>
    <recommendedName>
        <fullName evidence="3">cellulase</fullName>
        <ecNumber evidence="3">3.2.1.4</ecNumber>
    </recommendedName>
    <alternativeName>
        <fullName evidence="8">Endo-beta-1,4-mannanase F</fullName>
    </alternativeName>
</protein>
<proteinExistence type="inferred from homology"/>
<dbReference type="InterPro" id="IPR001547">
    <property type="entry name" value="Glyco_hydro_5"/>
</dbReference>
<dbReference type="InterPro" id="IPR000254">
    <property type="entry name" value="CBD"/>
</dbReference>
<feature type="compositionally biased region" description="Low complexity" evidence="10">
    <location>
        <begin position="334"/>
        <end position="354"/>
    </location>
</feature>
<evidence type="ECO:0000256" key="8">
    <source>
        <dbReference type="ARBA" id="ARBA00033295"/>
    </source>
</evidence>
<keyword evidence="6 9" id="KW-0326">Glycosidase</keyword>
<reference evidence="13" key="1">
    <citation type="submission" date="2014-06" db="EMBL/GenBank/DDBJ databases">
        <title>Cellulases and hemicellulases genes from Penicillium oxalicum GZ-2 cloning, purification and expression.</title>
        <authorList>
            <person name="Liao H."/>
            <person name="Wei Z."/>
            <person name="Xu Y."/>
        </authorList>
    </citation>
    <scope>NUCLEOTIDE SEQUENCE</scope>
    <source>
        <strain evidence="13">GZ-2</strain>
    </source>
</reference>
<sequence length="413" mass="43744">MRYDLILAAGATLALAVPQGISKRAGGFVWFGASESCGEFGETHLPGVLGTDYTWPDQSAIKTLYDGGMNIFRVPFRMERLIPTSMTASPDAAYLQGLKSTVNYITSIGAHAIFGPHNYGRYYGNIITSTSDFKAFWTTVAKEFASNDKVIFDTNQSVVYDMNQAAIDAIRAAGATSQYIFVGGNSWTGAWTWVSVNSGLGNLTDPQNKIVYEMHQYLDSDGSGTSGTCASSTIGKERVQSATQWLKDNNKLGFLGEFAGGANSVCQTAITGMLDYMQDNSDVWLGASWWAAGPWWGNYFASMEPPSGAGYAYYYKILSAYFPSSSSGGGSGGSTTATTTAAQTTTTKAPVTTTKAPVTTTKTTTTAAPATTTAGGATAGHWAQCGGVGYSGPTACASPYTCKKQNDYYSQCL</sequence>
<evidence type="ECO:0000256" key="5">
    <source>
        <dbReference type="ARBA" id="ARBA00022801"/>
    </source>
</evidence>
<dbReference type="GO" id="GO:0008810">
    <property type="term" value="F:cellulase activity"/>
    <property type="evidence" value="ECO:0007669"/>
    <property type="project" value="UniProtKB-EC"/>
</dbReference>
<organism evidence="13">
    <name type="scientific">Penicillium oxalicum</name>
    <dbReference type="NCBI Taxonomy" id="69781"/>
    <lineage>
        <taxon>Eukaryota</taxon>
        <taxon>Fungi</taxon>
        <taxon>Dikarya</taxon>
        <taxon>Ascomycota</taxon>
        <taxon>Pezizomycotina</taxon>
        <taxon>Eurotiomycetes</taxon>
        <taxon>Eurotiomycetidae</taxon>
        <taxon>Eurotiales</taxon>
        <taxon>Aspergillaceae</taxon>
        <taxon>Penicillium</taxon>
    </lineage>
</organism>
<dbReference type="InterPro" id="IPR035971">
    <property type="entry name" value="CBD_sf"/>
</dbReference>
<accession>A0A088SBA6</accession>
<evidence type="ECO:0000256" key="3">
    <source>
        <dbReference type="ARBA" id="ARBA00012601"/>
    </source>
</evidence>
<comment type="catalytic activity">
    <reaction evidence="1">
        <text>Endohydrolysis of (1-&gt;4)-beta-D-glucosidic linkages in cellulose, lichenin and cereal beta-D-glucans.</text>
        <dbReference type="EC" id="3.2.1.4"/>
    </reaction>
</comment>
<dbReference type="AlphaFoldDB" id="A0A088SBA6"/>
<dbReference type="Pfam" id="PF00734">
    <property type="entry name" value="CBM_1"/>
    <property type="match status" value="1"/>
</dbReference>
<evidence type="ECO:0000259" key="12">
    <source>
        <dbReference type="PROSITE" id="PS51164"/>
    </source>
</evidence>
<dbReference type="PROSITE" id="PS00562">
    <property type="entry name" value="CBM1_1"/>
    <property type="match status" value="1"/>
</dbReference>
<evidence type="ECO:0000256" key="9">
    <source>
        <dbReference type="RuleBase" id="RU361153"/>
    </source>
</evidence>
<evidence type="ECO:0000256" key="4">
    <source>
        <dbReference type="ARBA" id="ARBA00022729"/>
    </source>
</evidence>
<dbReference type="PANTHER" id="PTHR34142:SF1">
    <property type="entry name" value="GLYCOSIDE HYDROLASE FAMILY 5 DOMAIN-CONTAINING PROTEIN"/>
    <property type="match status" value="1"/>
</dbReference>
<dbReference type="InterPro" id="IPR017853">
    <property type="entry name" value="GH"/>
</dbReference>
<dbReference type="SMART" id="SM00236">
    <property type="entry name" value="fCBD"/>
    <property type="match status" value="1"/>
</dbReference>
<evidence type="ECO:0000256" key="6">
    <source>
        <dbReference type="ARBA" id="ARBA00023295"/>
    </source>
</evidence>
<evidence type="ECO:0000313" key="13">
    <source>
        <dbReference type="EMBL" id="AIO06744.1"/>
    </source>
</evidence>
<dbReference type="SUPFAM" id="SSF57180">
    <property type="entry name" value="Cellulose-binding domain"/>
    <property type="match status" value="1"/>
</dbReference>
<dbReference type="FunFam" id="3.20.20.80:FF:000078">
    <property type="entry name" value="Endo-beta-1,4-glucanase B"/>
    <property type="match status" value="1"/>
</dbReference>
<keyword evidence="5 9" id="KW-0378">Hydrolase</keyword>
<dbReference type="PANTHER" id="PTHR34142">
    <property type="entry name" value="ENDO-BETA-1,4-GLUCANASE A"/>
    <property type="match status" value="1"/>
</dbReference>
<dbReference type="Pfam" id="PF00150">
    <property type="entry name" value="Cellulase"/>
    <property type="match status" value="1"/>
</dbReference>
<dbReference type="EC" id="3.2.1.4" evidence="3"/>
<feature type="chain" id="PRO_5001839308" description="cellulase" evidence="11">
    <location>
        <begin position="17"/>
        <end position="413"/>
    </location>
</feature>
<evidence type="ECO:0000256" key="7">
    <source>
        <dbReference type="ARBA" id="ARBA00025192"/>
    </source>
</evidence>
<feature type="domain" description="CBM1" evidence="12">
    <location>
        <begin position="377"/>
        <end position="413"/>
    </location>
</feature>
<feature type="region of interest" description="Disordered" evidence="10">
    <location>
        <begin position="332"/>
        <end position="354"/>
    </location>
</feature>
<dbReference type="PROSITE" id="PS51164">
    <property type="entry name" value="CBM1_2"/>
    <property type="match status" value="1"/>
</dbReference>
<dbReference type="SUPFAM" id="SSF51445">
    <property type="entry name" value="(Trans)glycosidases"/>
    <property type="match status" value="1"/>
</dbReference>
<evidence type="ECO:0000256" key="10">
    <source>
        <dbReference type="SAM" id="MobiDB-lite"/>
    </source>
</evidence>
<evidence type="ECO:0000256" key="11">
    <source>
        <dbReference type="SAM" id="SignalP"/>
    </source>
</evidence>